<dbReference type="Gramene" id="ERN08846">
    <property type="protein sequence ID" value="ERN08846"/>
    <property type="gene ID" value="AMTR_s00015p00092750"/>
</dbReference>
<dbReference type="GO" id="GO:0005524">
    <property type="term" value="F:ATP binding"/>
    <property type="evidence" value="ECO:0007669"/>
    <property type="project" value="UniProtKB-KW"/>
</dbReference>
<evidence type="ECO:0000256" key="2">
    <source>
        <dbReference type="ARBA" id="ARBA00022679"/>
    </source>
</evidence>
<evidence type="ECO:0000256" key="3">
    <source>
        <dbReference type="ARBA" id="ARBA00022741"/>
    </source>
</evidence>
<dbReference type="AlphaFoldDB" id="W1PMC0"/>
<dbReference type="InterPro" id="IPR011009">
    <property type="entry name" value="Kinase-like_dom_sf"/>
</dbReference>
<dbReference type="PANTHER" id="PTHR34273">
    <property type="entry name" value="METHYLTHIORIBOSE KINASE"/>
    <property type="match status" value="1"/>
</dbReference>
<reference evidence="7" key="1">
    <citation type="journal article" date="2013" name="Science">
        <title>The Amborella genome and the evolution of flowering plants.</title>
        <authorList>
            <consortium name="Amborella Genome Project"/>
        </authorList>
    </citation>
    <scope>NUCLEOTIDE SEQUENCE [LARGE SCALE GENOMIC DNA]</scope>
</reference>
<name>W1PMC0_AMBTC</name>
<gene>
    <name evidence="6" type="ORF">AMTR_s00015p00092750</name>
</gene>
<dbReference type="EMBL" id="KI393208">
    <property type="protein sequence ID" value="ERN08846.1"/>
    <property type="molecule type" value="Genomic_DNA"/>
</dbReference>
<evidence type="ECO:0000313" key="6">
    <source>
        <dbReference type="EMBL" id="ERN08846.1"/>
    </source>
</evidence>
<keyword evidence="7" id="KW-1185">Reference proteome</keyword>
<evidence type="ECO:0000256" key="5">
    <source>
        <dbReference type="ARBA" id="ARBA00022840"/>
    </source>
</evidence>
<dbReference type="STRING" id="13333.W1PMC0"/>
<evidence type="ECO:0000313" key="7">
    <source>
        <dbReference type="Proteomes" id="UP000017836"/>
    </source>
</evidence>
<evidence type="ECO:0000256" key="1">
    <source>
        <dbReference type="ARBA" id="ARBA00010165"/>
    </source>
</evidence>
<keyword evidence="3" id="KW-0547">Nucleotide-binding</keyword>
<dbReference type="SUPFAM" id="SSF56112">
    <property type="entry name" value="Protein kinase-like (PK-like)"/>
    <property type="match status" value="1"/>
</dbReference>
<accession>W1PMC0</accession>
<protein>
    <recommendedName>
        <fullName evidence="8">S-methyl-5-thioribose kinase</fullName>
    </recommendedName>
</protein>
<dbReference type="OMA" id="QVQCSSN"/>
<keyword evidence="2" id="KW-0808">Transferase</keyword>
<organism evidence="6 7">
    <name type="scientific">Amborella trichopoda</name>
    <dbReference type="NCBI Taxonomy" id="13333"/>
    <lineage>
        <taxon>Eukaryota</taxon>
        <taxon>Viridiplantae</taxon>
        <taxon>Streptophyta</taxon>
        <taxon>Embryophyta</taxon>
        <taxon>Tracheophyta</taxon>
        <taxon>Spermatophyta</taxon>
        <taxon>Magnoliopsida</taxon>
        <taxon>Amborellales</taxon>
        <taxon>Amborellaceae</taxon>
        <taxon>Amborella</taxon>
    </lineage>
</organism>
<evidence type="ECO:0008006" key="8">
    <source>
        <dbReference type="Google" id="ProtNLM"/>
    </source>
</evidence>
<keyword evidence="5" id="KW-0067">ATP-binding</keyword>
<dbReference type="PANTHER" id="PTHR34273:SF2">
    <property type="entry name" value="METHYLTHIORIBOSE KINASE"/>
    <property type="match status" value="1"/>
</dbReference>
<dbReference type="HOGENOM" id="CLU_2852636_0_0_1"/>
<dbReference type="Proteomes" id="UP000017836">
    <property type="component" value="Unassembled WGS sequence"/>
</dbReference>
<proteinExistence type="inferred from homology"/>
<comment type="similarity">
    <text evidence="1">Belongs to the methylthioribose kinase family.</text>
</comment>
<evidence type="ECO:0000256" key="4">
    <source>
        <dbReference type="ARBA" id="ARBA00022777"/>
    </source>
</evidence>
<sequence length="65" mass="7049">MGFHALDEKSLVQYIESTPSLSSLLGHRLHEDLNVKEVGDGNLNFVYIVVGDQGGSFVIKQFGAA</sequence>
<dbReference type="GO" id="GO:0016301">
    <property type="term" value="F:kinase activity"/>
    <property type="evidence" value="ECO:0007669"/>
    <property type="project" value="UniProtKB-KW"/>
</dbReference>
<dbReference type="Gene3D" id="3.30.200.20">
    <property type="entry name" value="Phosphorylase Kinase, domain 1"/>
    <property type="match status" value="1"/>
</dbReference>
<keyword evidence="4" id="KW-0418">Kinase</keyword>